<evidence type="ECO:0000313" key="2">
    <source>
        <dbReference type="EMBL" id="KAK5610251.1"/>
    </source>
</evidence>
<accession>A0AAV9RMP0</accession>
<comment type="caution">
    <text evidence="2">The sequence shown here is derived from an EMBL/GenBank/DDBJ whole genome shotgun (WGS) entry which is preliminary data.</text>
</comment>
<feature type="non-terminal residue" evidence="2">
    <location>
        <position position="264"/>
    </location>
</feature>
<protein>
    <submittedName>
        <fullName evidence="2">Uncharacterized protein</fullName>
    </submittedName>
</protein>
<feature type="region of interest" description="Disordered" evidence="1">
    <location>
        <begin position="89"/>
        <end position="120"/>
    </location>
</feature>
<name>A0AAV9RMP0_9TELE</name>
<evidence type="ECO:0000256" key="1">
    <source>
        <dbReference type="SAM" id="MobiDB-lite"/>
    </source>
</evidence>
<sequence length="264" mass="28339">MGEKLFRCYLRLLTSRSLLWQRLEVANQILDWLEVWGGFFPHSPLTPEMVEGERQRAVAEIGPLFHLIPGGPDSVGRLPPFLAPVLSSTPLSTEGRRDASAPCLTSGRQSSLLPTPAPVPLPKEELRVELPPHPAPVLEELEIELPPLPLPVPEALKNELPPLPLPVSEGFKDELPPIVPVPYSTTDFHGHVKGPSSSCTARHGPSGSCTPRQGSSGFYTAHQGSTVVPALKSSTVVQTLLSSTAGFLVADFLIGVSEGPLRSV</sequence>
<keyword evidence="3" id="KW-1185">Reference proteome</keyword>
<dbReference type="EMBL" id="JAHHUM010001613">
    <property type="protein sequence ID" value="KAK5610251.1"/>
    <property type="molecule type" value="Genomic_DNA"/>
</dbReference>
<dbReference type="Proteomes" id="UP001311232">
    <property type="component" value="Unassembled WGS sequence"/>
</dbReference>
<evidence type="ECO:0000313" key="3">
    <source>
        <dbReference type="Proteomes" id="UP001311232"/>
    </source>
</evidence>
<organism evidence="2 3">
    <name type="scientific">Crenichthys baileyi</name>
    <name type="common">White River springfish</name>
    <dbReference type="NCBI Taxonomy" id="28760"/>
    <lineage>
        <taxon>Eukaryota</taxon>
        <taxon>Metazoa</taxon>
        <taxon>Chordata</taxon>
        <taxon>Craniata</taxon>
        <taxon>Vertebrata</taxon>
        <taxon>Euteleostomi</taxon>
        <taxon>Actinopterygii</taxon>
        <taxon>Neopterygii</taxon>
        <taxon>Teleostei</taxon>
        <taxon>Neoteleostei</taxon>
        <taxon>Acanthomorphata</taxon>
        <taxon>Ovalentaria</taxon>
        <taxon>Atherinomorphae</taxon>
        <taxon>Cyprinodontiformes</taxon>
        <taxon>Goodeidae</taxon>
        <taxon>Crenichthys</taxon>
    </lineage>
</organism>
<dbReference type="AlphaFoldDB" id="A0AAV9RMP0"/>
<reference evidence="2 3" key="1">
    <citation type="submission" date="2021-06" db="EMBL/GenBank/DDBJ databases">
        <authorList>
            <person name="Palmer J.M."/>
        </authorList>
    </citation>
    <scope>NUCLEOTIDE SEQUENCE [LARGE SCALE GENOMIC DNA]</scope>
    <source>
        <strain evidence="2 3">MEX-2019</strain>
        <tissue evidence="2">Muscle</tissue>
    </source>
</reference>
<gene>
    <name evidence="2" type="ORF">CRENBAI_008357</name>
</gene>
<proteinExistence type="predicted"/>